<dbReference type="Proteomes" id="UP000257479">
    <property type="component" value="Unassembled WGS sequence"/>
</dbReference>
<keyword evidence="2" id="KW-0732">Signal</keyword>
<reference evidence="3 6" key="2">
    <citation type="journal article" date="2018" name="Nat. Biotechnol.">
        <title>A standardized bacterial taxonomy based on genome phylogeny substantially revises the tree of life.</title>
        <authorList>
            <person name="Parks D.H."/>
            <person name="Chuvochina M."/>
            <person name="Waite D.W."/>
            <person name="Rinke C."/>
            <person name="Skarshewski A."/>
            <person name="Chaumeil P.A."/>
            <person name="Hugenholtz P."/>
        </authorList>
    </citation>
    <scope>NUCLEOTIDE SEQUENCE [LARGE SCALE GENOMIC DNA]</scope>
    <source>
        <strain evidence="3">UBA9152</strain>
    </source>
</reference>
<evidence type="ECO:0000313" key="4">
    <source>
        <dbReference type="EMBL" id="KJL36053.1"/>
    </source>
</evidence>
<sequence length="181" mass="17343">MRRSAPLAVAALVAALAAVLALAGCGQVSRSDLSAAVSPAPTGTPSSSLPSAAPIPSPTAVGTGSGGAGSLTLAITSPLAVAGHVNTDVACAVSARTYHASVASAEIQGYSVTMSVRIVGYTGPGSWSGTLSGTITEGGVTYPLALPAVPVTTTASGGSLHLSVTESGHTLSGEVDWACGA</sequence>
<protein>
    <recommendedName>
        <fullName evidence="7">Glucoamylase</fullName>
    </recommendedName>
</protein>
<dbReference type="PROSITE" id="PS51257">
    <property type="entry name" value="PROKAR_LIPOPROTEIN"/>
    <property type="match status" value="1"/>
</dbReference>
<keyword evidence="5" id="KW-1185">Reference proteome</keyword>
<dbReference type="STRING" id="400772.RR49_02100"/>
<dbReference type="EMBL" id="DMNG01000201">
    <property type="protein sequence ID" value="HAN25232.1"/>
    <property type="molecule type" value="Genomic_DNA"/>
</dbReference>
<proteinExistence type="predicted"/>
<dbReference type="AlphaFoldDB" id="A0A0F0LSE0"/>
<evidence type="ECO:0000313" key="3">
    <source>
        <dbReference type="EMBL" id="HAN25232.1"/>
    </source>
</evidence>
<name>A0A0F0LSE0_9MICO</name>
<dbReference type="EMBL" id="JYIY01000076">
    <property type="protein sequence ID" value="KJL36053.1"/>
    <property type="molecule type" value="Genomic_DNA"/>
</dbReference>
<evidence type="ECO:0000313" key="6">
    <source>
        <dbReference type="Proteomes" id="UP000257479"/>
    </source>
</evidence>
<feature type="region of interest" description="Disordered" evidence="1">
    <location>
        <begin position="35"/>
        <end position="61"/>
    </location>
</feature>
<reference evidence="4 5" key="1">
    <citation type="submission" date="2015-02" db="EMBL/GenBank/DDBJ databases">
        <title>Draft genome sequences of ten Microbacterium spp. with emphasis on heavy metal contaminated environments.</title>
        <authorList>
            <person name="Corretto E."/>
        </authorList>
    </citation>
    <scope>NUCLEOTIDE SEQUENCE [LARGE SCALE GENOMIC DNA]</scope>
    <source>
        <strain evidence="4 5">DSM 18659</strain>
    </source>
</reference>
<evidence type="ECO:0008006" key="7">
    <source>
        <dbReference type="Google" id="ProtNLM"/>
    </source>
</evidence>
<organism evidence="4 5">
    <name type="scientific">Microbacterium ginsengisoli</name>
    <dbReference type="NCBI Taxonomy" id="400772"/>
    <lineage>
        <taxon>Bacteria</taxon>
        <taxon>Bacillati</taxon>
        <taxon>Actinomycetota</taxon>
        <taxon>Actinomycetes</taxon>
        <taxon>Micrococcales</taxon>
        <taxon>Microbacteriaceae</taxon>
        <taxon>Microbacterium</taxon>
    </lineage>
</organism>
<evidence type="ECO:0000256" key="2">
    <source>
        <dbReference type="SAM" id="SignalP"/>
    </source>
</evidence>
<evidence type="ECO:0000313" key="5">
    <source>
        <dbReference type="Proteomes" id="UP000033451"/>
    </source>
</evidence>
<evidence type="ECO:0000256" key="1">
    <source>
        <dbReference type="SAM" id="MobiDB-lite"/>
    </source>
</evidence>
<feature type="signal peptide" evidence="2">
    <location>
        <begin position="1"/>
        <end position="23"/>
    </location>
</feature>
<feature type="chain" id="PRO_5038291077" description="Glucoamylase" evidence="2">
    <location>
        <begin position="24"/>
        <end position="181"/>
    </location>
</feature>
<dbReference type="PATRIC" id="fig|400772.4.peg.2114"/>
<gene>
    <name evidence="3" type="ORF">DCP95_11790</name>
    <name evidence="4" type="ORF">RR49_02100</name>
</gene>
<accession>A0A0F0LSE0</accession>
<comment type="caution">
    <text evidence="4">The sequence shown here is derived from an EMBL/GenBank/DDBJ whole genome shotgun (WGS) entry which is preliminary data.</text>
</comment>
<dbReference type="Proteomes" id="UP000033451">
    <property type="component" value="Unassembled WGS sequence"/>
</dbReference>
<dbReference type="RefSeq" id="WP_045248000.1">
    <property type="nucleotide sequence ID" value="NZ_JYIY01000076.1"/>
</dbReference>